<proteinExistence type="predicted"/>
<dbReference type="OrthoDB" id="2943738at2"/>
<keyword evidence="2" id="KW-0255">Endonuclease</keyword>
<dbReference type="Gene3D" id="3.90.75.20">
    <property type="match status" value="1"/>
</dbReference>
<dbReference type="SUPFAM" id="SSF54060">
    <property type="entry name" value="His-Me finger endonucleases"/>
    <property type="match status" value="1"/>
</dbReference>
<dbReference type="RefSeq" id="WP_097073805.1">
    <property type="nucleotide sequence ID" value="NZ_OBMQ01000007.1"/>
</dbReference>
<evidence type="ECO:0000313" key="2">
    <source>
        <dbReference type="EMBL" id="SOC12889.1"/>
    </source>
</evidence>
<dbReference type="InterPro" id="IPR044925">
    <property type="entry name" value="His-Me_finger_sf"/>
</dbReference>
<dbReference type="GO" id="GO:0004519">
    <property type="term" value="F:endonuclease activity"/>
    <property type="evidence" value="ECO:0007669"/>
    <property type="project" value="UniProtKB-KW"/>
</dbReference>
<protein>
    <submittedName>
        <fullName evidence="2">HNH endonuclease</fullName>
    </submittedName>
</protein>
<dbReference type="Proteomes" id="UP000219636">
    <property type="component" value="Unassembled WGS sequence"/>
</dbReference>
<evidence type="ECO:0000313" key="3">
    <source>
        <dbReference type="Proteomes" id="UP000219636"/>
    </source>
</evidence>
<reference evidence="3" key="1">
    <citation type="submission" date="2017-08" db="EMBL/GenBank/DDBJ databases">
        <authorList>
            <person name="Varghese N."/>
            <person name="Submissions S."/>
        </authorList>
    </citation>
    <scope>NUCLEOTIDE SEQUENCE [LARGE SCALE GENOMIC DNA]</scope>
    <source>
        <strain evidence="3">JC22</strain>
    </source>
</reference>
<name>A0A285SX16_9BACL</name>
<dbReference type="AlphaFoldDB" id="A0A285SX16"/>
<gene>
    <name evidence="2" type="ORF">SAMN05880501_10769</name>
</gene>
<sequence length="179" mass="21058">MNSIYKKLISGLDLDTLKEIKGYSKYLADLRNGRIWDKEKQDWKVANPNKFGYVHVTVKNDDGEFKSESVHHLIMLAALEGFDYKGKLGLEIDHLNNDQSDNRFTNLELVSRAENLRRRKMGKDRNYLSKEEIEQLLTEYVQADLKFGEVCDWYLEMSKKFNAHFSTIQKIILKYRDAN</sequence>
<accession>A0A285SX16</accession>
<keyword evidence="2" id="KW-0378">Hydrolase</keyword>
<dbReference type="EMBL" id="OBMQ01000007">
    <property type="protein sequence ID" value="SOC12889.1"/>
    <property type="molecule type" value="Genomic_DNA"/>
</dbReference>
<dbReference type="InterPro" id="IPR003615">
    <property type="entry name" value="HNH_nuc"/>
</dbReference>
<feature type="domain" description="HNH nuclease" evidence="1">
    <location>
        <begin position="89"/>
        <end position="117"/>
    </location>
</feature>
<dbReference type="Pfam" id="PF13392">
    <property type="entry name" value="HNH_3"/>
    <property type="match status" value="1"/>
</dbReference>
<keyword evidence="2" id="KW-0540">Nuclease</keyword>
<organism evidence="2 3">
    <name type="scientific">Ureibacillus xyleni</name>
    <dbReference type="NCBI Taxonomy" id="614648"/>
    <lineage>
        <taxon>Bacteria</taxon>
        <taxon>Bacillati</taxon>
        <taxon>Bacillota</taxon>
        <taxon>Bacilli</taxon>
        <taxon>Bacillales</taxon>
        <taxon>Caryophanaceae</taxon>
        <taxon>Ureibacillus</taxon>
    </lineage>
</organism>
<evidence type="ECO:0000259" key="1">
    <source>
        <dbReference type="Pfam" id="PF13392"/>
    </source>
</evidence>
<keyword evidence="3" id="KW-1185">Reference proteome</keyword>